<dbReference type="RefSeq" id="WP_073157345.1">
    <property type="nucleotide sequence ID" value="NZ_FQVL01000015.1"/>
</dbReference>
<name>A0A1M5AP80_9BACL</name>
<keyword evidence="2" id="KW-1185">Reference proteome</keyword>
<evidence type="ECO:0000313" key="1">
    <source>
        <dbReference type="EMBL" id="SHF31712.1"/>
    </source>
</evidence>
<reference evidence="1 2" key="1">
    <citation type="submission" date="2016-11" db="EMBL/GenBank/DDBJ databases">
        <authorList>
            <person name="Jaros S."/>
            <person name="Januszkiewicz K."/>
            <person name="Wedrychowicz H."/>
        </authorList>
    </citation>
    <scope>NUCLEOTIDE SEQUENCE [LARGE SCALE GENOMIC DNA]</scope>
    <source>
        <strain evidence="1 2">DSM 44666</strain>
    </source>
</reference>
<dbReference type="Proteomes" id="UP000184476">
    <property type="component" value="Unassembled WGS sequence"/>
</dbReference>
<dbReference type="EMBL" id="FQVL01000015">
    <property type="protein sequence ID" value="SHF31712.1"/>
    <property type="molecule type" value="Genomic_DNA"/>
</dbReference>
<sequence length="239" mass="27896">MGEKQSLNEKMNMLIPVYTGEWNQQNFTPDQMREGLEGLEELSKQLEIIHHIREQPLANQERILTEICELIKPLAEKLSTLTVQLDEQKVQPKDQAEDYTDFLRVWPVEVHYKGKLLSAIEKDHPNRKKIQLQELFERVTESEQDFLANAKEIRAIVSKISKSLLMVNSQLNQTVQDDVRQAIERQAILEVHRFLQDVGQQCTDYQMIKENPETWKGLRLDGNLGFRSSGQRKDGRSER</sequence>
<proteinExistence type="predicted"/>
<accession>A0A1M5AP80</accession>
<evidence type="ECO:0000313" key="2">
    <source>
        <dbReference type="Proteomes" id="UP000184476"/>
    </source>
</evidence>
<gene>
    <name evidence="1" type="ORF">SAMN05444392_11510</name>
</gene>
<organism evidence="1 2">
    <name type="scientific">Seinonella peptonophila</name>
    <dbReference type="NCBI Taxonomy" id="112248"/>
    <lineage>
        <taxon>Bacteria</taxon>
        <taxon>Bacillati</taxon>
        <taxon>Bacillota</taxon>
        <taxon>Bacilli</taxon>
        <taxon>Bacillales</taxon>
        <taxon>Thermoactinomycetaceae</taxon>
        <taxon>Seinonella</taxon>
    </lineage>
</organism>
<protein>
    <submittedName>
        <fullName evidence="1">Uncharacterized protein</fullName>
    </submittedName>
</protein>
<dbReference type="AlphaFoldDB" id="A0A1M5AP80"/>
<dbReference type="STRING" id="112248.SAMN05444392_11510"/>